<evidence type="ECO:0000313" key="8">
    <source>
        <dbReference type="EMBL" id="MFD2311579.1"/>
    </source>
</evidence>
<feature type="binding site" evidence="5">
    <location>
        <position position="161"/>
    </location>
    <ligand>
        <name>[4Fe-4S] cluster</name>
        <dbReference type="ChEBI" id="CHEBI:49883"/>
    </ligand>
</feature>
<evidence type="ECO:0000259" key="6">
    <source>
        <dbReference type="Pfam" id="PF01106"/>
    </source>
</evidence>
<reference evidence="9" key="1">
    <citation type="journal article" date="2019" name="Int. J. Syst. Evol. Microbiol.">
        <title>The Global Catalogue of Microorganisms (GCM) 10K type strain sequencing project: providing services to taxonomists for standard genome sequencing and annotation.</title>
        <authorList>
            <consortium name="The Broad Institute Genomics Platform"/>
            <consortium name="The Broad Institute Genome Sequencing Center for Infectious Disease"/>
            <person name="Wu L."/>
            <person name="Ma J."/>
        </authorList>
    </citation>
    <scope>NUCLEOTIDE SEQUENCE [LARGE SCALE GENOMIC DNA]</scope>
    <source>
        <strain evidence="9">KCTC 12848</strain>
    </source>
</reference>
<dbReference type="SUPFAM" id="SSF117916">
    <property type="entry name" value="Fe-S cluster assembly (FSCA) domain-like"/>
    <property type="match status" value="1"/>
</dbReference>
<comment type="subunit">
    <text evidence="5">Homodimer.</text>
</comment>
<comment type="caution">
    <text evidence="8">The sequence shown here is derived from an EMBL/GenBank/DDBJ whole genome shotgun (WGS) entry which is preliminary data.</text>
</comment>
<sequence length="200" mass="22028">MSEQSQDLNVTITESAQEYLRELLAKQDCEGIAIRMFVSSPGTPNAETCIAYCRPGEEEEGDVMLEMDGLKAFFEGRSIPYLDEARVDYASDKMGGQLTIRAPNSRMPKITDDSPIEDRINYVLYNEVNPGLAAHGGQVSLVEVTDDHYAVLKFGGGCQGCGMVDMTLKEGVEKSLQEKVPELAGVKDVTDHTDRSQAYY</sequence>
<dbReference type="RefSeq" id="WP_265723226.1">
    <property type="nucleotide sequence ID" value="NZ_JAPIVK010000042.1"/>
</dbReference>
<evidence type="ECO:0000256" key="3">
    <source>
        <dbReference type="ARBA" id="ARBA00023004"/>
    </source>
</evidence>
<dbReference type="Gene3D" id="3.30.300.130">
    <property type="entry name" value="Fe-S cluster assembly (FSCA)"/>
    <property type="match status" value="1"/>
</dbReference>
<comment type="similarity">
    <text evidence="5">Belongs to the NfuA family.</text>
</comment>
<evidence type="ECO:0000259" key="7">
    <source>
        <dbReference type="Pfam" id="PF01521"/>
    </source>
</evidence>
<keyword evidence="1 5" id="KW-0004">4Fe-4S</keyword>
<keyword evidence="4 5" id="KW-0411">Iron-sulfur</keyword>
<dbReference type="Proteomes" id="UP001597425">
    <property type="component" value="Unassembled WGS sequence"/>
</dbReference>
<comment type="function">
    <text evidence="5">Involved in iron-sulfur cluster biogenesis. Binds a 4Fe-4S cluster, can transfer this cluster to apoproteins, and thereby intervenes in the maturation of Fe/S proteins. Could also act as a scaffold/chaperone for damaged Fe/S proteins.</text>
</comment>
<gene>
    <name evidence="5 8" type="primary">nfuA</name>
    <name evidence="8" type="ORF">ACFSKX_14215</name>
</gene>
<dbReference type="NCBIfam" id="TIGR03341">
    <property type="entry name" value="YhgI_GntY"/>
    <property type="match status" value="1"/>
</dbReference>
<feature type="domain" description="NIF system FeS cluster assembly NifU C-terminal" evidence="6">
    <location>
        <begin position="120"/>
        <end position="186"/>
    </location>
</feature>
<dbReference type="EMBL" id="JBHUJD010000019">
    <property type="protein sequence ID" value="MFD2311579.1"/>
    <property type="molecule type" value="Genomic_DNA"/>
</dbReference>
<proteinExistence type="inferred from homology"/>
<keyword evidence="2 5" id="KW-0479">Metal-binding</keyword>
<accession>A0ABW5EJD0</accession>
<feature type="domain" description="Core" evidence="7">
    <location>
        <begin position="9"/>
        <end position="104"/>
    </location>
</feature>
<evidence type="ECO:0000256" key="2">
    <source>
        <dbReference type="ARBA" id="ARBA00022723"/>
    </source>
</evidence>
<dbReference type="InterPro" id="IPR001075">
    <property type="entry name" value="NIF_FeS_clus_asmbl_NifU_C"/>
</dbReference>
<dbReference type="SUPFAM" id="SSF89360">
    <property type="entry name" value="HesB-like domain"/>
    <property type="match status" value="1"/>
</dbReference>
<keyword evidence="3 5" id="KW-0408">Iron</keyword>
<dbReference type="HAMAP" id="MF_01637">
    <property type="entry name" value="Fe_S_biogen_NfuA"/>
    <property type="match status" value="1"/>
</dbReference>
<feature type="binding site" evidence="5">
    <location>
        <position position="158"/>
    </location>
    <ligand>
        <name>[4Fe-4S] cluster</name>
        <dbReference type="ChEBI" id="CHEBI:49883"/>
    </ligand>
</feature>
<comment type="cofactor">
    <cofactor evidence="5">
        <name>[4Fe-4S] cluster</name>
        <dbReference type="ChEBI" id="CHEBI:49883"/>
    </cofactor>
    <text evidence="5">Binds 1 [4Fe-4S] cluster per subunit. The cluster is presumably bound at the interface of two monomers.</text>
</comment>
<evidence type="ECO:0000313" key="9">
    <source>
        <dbReference type="Proteomes" id="UP001597425"/>
    </source>
</evidence>
<dbReference type="PANTHER" id="PTHR11178">
    <property type="entry name" value="IRON-SULFUR CLUSTER SCAFFOLD PROTEIN NFU-RELATED"/>
    <property type="match status" value="1"/>
</dbReference>
<keyword evidence="9" id="KW-1185">Reference proteome</keyword>
<dbReference type="Pfam" id="PF01106">
    <property type="entry name" value="NifU"/>
    <property type="match status" value="1"/>
</dbReference>
<dbReference type="Gene3D" id="2.60.300.12">
    <property type="entry name" value="HesB-like domain"/>
    <property type="match status" value="1"/>
</dbReference>
<dbReference type="InterPro" id="IPR035903">
    <property type="entry name" value="HesB-like_dom_sf"/>
</dbReference>
<protein>
    <recommendedName>
        <fullName evidence="5">Fe/S biogenesis protein NfuA</fullName>
    </recommendedName>
</protein>
<organism evidence="8 9">
    <name type="scientific">Microbulbifer halophilus</name>
    <dbReference type="NCBI Taxonomy" id="453963"/>
    <lineage>
        <taxon>Bacteria</taxon>
        <taxon>Pseudomonadati</taxon>
        <taxon>Pseudomonadota</taxon>
        <taxon>Gammaproteobacteria</taxon>
        <taxon>Cellvibrionales</taxon>
        <taxon>Microbulbiferaceae</taxon>
        <taxon>Microbulbifer</taxon>
    </lineage>
</organism>
<dbReference type="InterPro" id="IPR017726">
    <property type="entry name" value="Fe/S_biogenesis_protein_NfuA"/>
</dbReference>
<dbReference type="Pfam" id="PF01521">
    <property type="entry name" value="Fe-S_biosyn"/>
    <property type="match status" value="1"/>
</dbReference>
<name>A0ABW5EJD0_9GAMM</name>
<evidence type="ECO:0000256" key="4">
    <source>
        <dbReference type="ARBA" id="ARBA00023014"/>
    </source>
</evidence>
<evidence type="ECO:0000256" key="5">
    <source>
        <dbReference type="HAMAP-Rule" id="MF_01637"/>
    </source>
</evidence>
<dbReference type="PANTHER" id="PTHR11178:SF51">
    <property type="entry name" value="FE_S BIOGENESIS PROTEIN NFUA"/>
    <property type="match status" value="1"/>
</dbReference>
<dbReference type="InterPro" id="IPR000361">
    <property type="entry name" value="ATAP_core_dom"/>
</dbReference>
<dbReference type="InterPro" id="IPR034904">
    <property type="entry name" value="FSCA_dom_sf"/>
</dbReference>
<evidence type="ECO:0000256" key="1">
    <source>
        <dbReference type="ARBA" id="ARBA00022485"/>
    </source>
</evidence>